<feature type="compositionally biased region" description="Low complexity" evidence="4">
    <location>
        <begin position="426"/>
        <end position="452"/>
    </location>
</feature>
<keyword evidence="2 5" id="KW-1133">Transmembrane helix</keyword>
<evidence type="ECO:0000256" key="1">
    <source>
        <dbReference type="ARBA" id="ARBA00022692"/>
    </source>
</evidence>
<dbReference type="AlphaFoldDB" id="A0AAJ7PB69"/>
<dbReference type="GeneID" id="100906322"/>
<dbReference type="PANTHER" id="PTHR23121">
    <property type="entry name" value="SODIUM-DEPENDENT GLUCOSE TRANSPORTER 1"/>
    <property type="match status" value="1"/>
</dbReference>
<feature type="transmembrane region" description="Helical" evidence="5">
    <location>
        <begin position="661"/>
        <end position="682"/>
    </location>
</feature>
<feature type="transmembrane region" description="Helical" evidence="5">
    <location>
        <begin position="602"/>
        <end position="621"/>
    </location>
</feature>
<feature type="transmembrane region" description="Helical" evidence="5">
    <location>
        <begin position="688"/>
        <end position="711"/>
    </location>
</feature>
<evidence type="ECO:0000256" key="2">
    <source>
        <dbReference type="ARBA" id="ARBA00022989"/>
    </source>
</evidence>
<feature type="transmembrane region" description="Helical" evidence="5">
    <location>
        <begin position="179"/>
        <end position="200"/>
    </location>
</feature>
<sequence length="770" mass="84312">MPRRALHSLGDRSGSDSDDCMFDQTNLLQRRRLNITRLRRNSATISGQRLTVARTVNLCLSFFALGLCFVIPTATINGLQYRTASSEEQIDFIYTARYGGYIVGCFAGGFLFNCYNRQFLLFVALLATAIGVLIMPFCRVLSVLMTCTCVTGITMGLLDTGGNVWLLDLWGRKSAPFMQMMHFCFGLGALVAPLVAQPFIHPYSAFGSQLALNGSRTLLPPLGPHLSGNSHPEHLMKRDLSGMKYNLSQPIIASKALTNLTVDVTTSGATSVVETLPKKPHFADSKKIEDAWERKPLGSSNTTTPKATTTTTTAKILLANQTTSSHATVPIPRNSISTTTSTPVPTNSLSSPMPNVILHESVTATSPNTSSSSATRSSTSTTEVSTRMEETTVTNEILRTSASHEQPAIIGQGSRNELPNRDSTMKTTSSTVPTQSTSTATSPKSSVPASSVAKHHSIKKVLPEEDQQESWLEQARRKIQKSGKFEIAYAILAAYVLLVSVVFLLFLCLNPREAKSKQEDELDDLHQSSSMRMPLIVLMCCFFFLYMGAEVAVGETLKSLQFHQDVHPIVTGEQLIYIFWGSFAFARGVSIFVSMSVSCRTMLICDIVICIGAAILLVAGAQMTYCLIVGIVLLGSGMASIIPTSFIWLELHTQVTNRLSALLILSAAVGEMVIPELVSAFIRKTPMALMYVILAVILLCTVNLAALCYVMSIRGEKYMTKPDRSLYQLASLEDDQDHWNNSNKSQQEGVLVKRNKTNSFFYDRLNNLDS</sequence>
<feature type="compositionally biased region" description="Low complexity" evidence="4">
    <location>
        <begin position="335"/>
        <end position="352"/>
    </location>
</feature>
<feature type="transmembrane region" description="Helical" evidence="5">
    <location>
        <begin position="58"/>
        <end position="80"/>
    </location>
</feature>
<dbReference type="Gene3D" id="1.20.1250.20">
    <property type="entry name" value="MFS general substrate transporter like domains"/>
    <property type="match status" value="2"/>
</dbReference>
<dbReference type="PANTHER" id="PTHR23121:SF9">
    <property type="entry name" value="SODIUM-DEPENDENT GLUCOSE TRANSPORTER 1"/>
    <property type="match status" value="1"/>
</dbReference>
<dbReference type="RefSeq" id="XP_018496773.1">
    <property type="nucleotide sequence ID" value="XM_018641257.1"/>
</dbReference>
<proteinExistence type="predicted"/>
<keyword evidence="7" id="KW-0762">Sugar transport</keyword>
<organism evidence="6 7">
    <name type="scientific">Galendromus occidentalis</name>
    <name type="common">western predatory mite</name>
    <dbReference type="NCBI Taxonomy" id="34638"/>
    <lineage>
        <taxon>Eukaryota</taxon>
        <taxon>Metazoa</taxon>
        <taxon>Ecdysozoa</taxon>
        <taxon>Arthropoda</taxon>
        <taxon>Chelicerata</taxon>
        <taxon>Arachnida</taxon>
        <taxon>Acari</taxon>
        <taxon>Parasitiformes</taxon>
        <taxon>Mesostigmata</taxon>
        <taxon>Gamasina</taxon>
        <taxon>Phytoseioidea</taxon>
        <taxon>Phytoseiidae</taxon>
        <taxon>Typhlodrominae</taxon>
        <taxon>Galendromus</taxon>
    </lineage>
</organism>
<feature type="transmembrane region" description="Helical" evidence="5">
    <location>
        <begin position="535"/>
        <end position="554"/>
    </location>
</feature>
<dbReference type="InterPro" id="IPR011701">
    <property type="entry name" value="MFS"/>
</dbReference>
<dbReference type="KEGG" id="goe:100906322"/>
<name>A0AAJ7PB69_9ACAR</name>
<feature type="compositionally biased region" description="Low complexity" evidence="4">
    <location>
        <begin position="361"/>
        <end position="385"/>
    </location>
</feature>
<feature type="compositionally biased region" description="Polar residues" evidence="4">
    <location>
        <begin position="395"/>
        <end position="404"/>
    </location>
</feature>
<reference evidence="7" key="1">
    <citation type="submission" date="2025-08" db="UniProtKB">
        <authorList>
            <consortium name="RefSeq"/>
        </authorList>
    </citation>
    <scope>IDENTIFICATION</scope>
</reference>
<gene>
    <name evidence="7" type="primary">LOC100906322</name>
</gene>
<protein>
    <submittedName>
        <fullName evidence="7">Sodium-dependent glucose transporter 1</fullName>
    </submittedName>
</protein>
<feature type="transmembrane region" description="Helical" evidence="5">
    <location>
        <begin position="119"/>
        <end position="137"/>
    </location>
</feature>
<feature type="transmembrane region" description="Helical" evidence="5">
    <location>
        <begin position="143"/>
        <end position="167"/>
    </location>
</feature>
<dbReference type="Proteomes" id="UP000694867">
    <property type="component" value="Unplaced"/>
</dbReference>
<feature type="transmembrane region" description="Helical" evidence="5">
    <location>
        <begin position="574"/>
        <end position="595"/>
    </location>
</feature>
<evidence type="ECO:0000256" key="5">
    <source>
        <dbReference type="SAM" id="Phobius"/>
    </source>
</evidence>
<dbReference type="Pfam" id="PF07690">
    <property type="entry name" value="MFS_1"/>
    <property type="match status" value="1"/>
</dbReference>
<evidence type="ECO:0000256" key="4">
    <source>
        <dbReference type="SAM" id="MobiDB-lite"/>
    </source>
</evidence>
<evidence type="ECO:0000256" key="3">
    <source>
        <dbReference type="ARBA" id="ARBA00023136"/>
    </source>
</evidence>
<keyword evidence="3 5" id="KW-0472">Membrane</keyword>
<feature type="transmembrane region" description="Helical" evidence="5">
    <location>
        <begin position="627"/>
        <end position="649"/>
    </location>
</feature>
<dbReference type="InterPro" id="IPR036259">
    <property type="entry name" value="MFS_trans_sf"/>
</dbReference>
<evidence type="ECO:0000313" key="7">
    <source>
        <dbReference type="RefSeq" id="XP_018496773.1"/>
    </source>
</evidence>
<evidence type="ECO:0000313" key="6">
    <source>
        <dbReference type="Proteomes" id="UP000694867"/>
    </source>
</evidence>
<keyword evidence="6" id="KW-1185">Reference proteome</keyword>
<keyword evidence="1 5" id="KW-0812">Transmembrane</keyword>
<dbReference type="SUPFAM" id="SSF103473">
    <property type="entry name" value="MFS general substrate transporter"/>
    <property type="match status" value="2"/>
</dbReference>
<feature type="transmembrane region" description="Helical" evidence="5">
    <location>
        <begin position="487"/>
        <end position="509"/>
    </location>
</feature>
<dbReference type="GO" id="GO:0022857">
    <property type="term" value="F:transmembrane transporter activity"/>
    <property type="evidence" value="ECO:0007669"/>
    <property type="project" value="InterPro"/>
</dbReference>
<feature type="transmembrane region" description="Helical" evidence="5">
    <location>
        <begin position="92"/>
        <end position="112"/>
    </location>
</feature>
<feature type="region of interest" description="Disordered" evidence="4">
    <location>
        <begin position="288"/>
        <end position="309"/>
    </location>
</feature>
<keyword evidence="7" id="KW-0813">Transport</keyword>
<feature type="region of interest" description="Disordered" evidence="4">
    <location>
        <begin position="324"/>
        <end position="459"/>
    </location>
</feature>
<accession>A0AAJ7PB69</accession>